<dbReference type="Gene3D" id="3.40.525.10">
    <property type="entry name" value="CRAL-TRIO lipid binding domain"/>
    <property type="match status" value="1"/>
</dbReference>
<dbReference type="PROSITE" id="PS50191">
    <property type="entry name" value="CRAL_TRIO"/>
    <property type="match status" value="1"/>
</dbReference>
<dbReference type="STRING" id="48709.A0A1D2NHV8"/>
<dbReference type="Pfam" id="PF00650">
    <property type="entry name" value="CRAL_TRIO"/>
    <property type="match status" value="1"/>
</dbReference>
<comment type="caution">
    <text evidence="2">The sequence shown here is derived from an EMBL/GenBank/DDBJ whole genome shotgun (WGS) entry which is preliminary data.</text>
</comment>
<dbReference type="InterPro" id="IPR036865">
    <property type="entry name" value="CRAL-TRIO_dom_sf"/>
</dbReference>
<reference evidence="2 3" key="1">
    <citation type="journal article" date="2016" name="Genome Biol. Evol.">
        <title>Gene Family Evolution Reflects Adaptation to Soil Environmental Stressors in the Genome of the Collembolan Orchesella cincta.</title>
        <authorList>
            <person name="Faddeeva-Vakhrusheva A."/>
            <person name="Derks M.F."/>
            <person name="Anvar S.Y."/>
            <person name="Agamennone V."/>
            <person name="Suring W."/>
            <person name="Smit S."/>
            <person name="van Straalen N.M."/>
            <person name="Roelofs D."/>
        </authorList>
    </citation>
    <scope>NUCLEOTIDE SEQUENCE [LARGE SCALE GENOMIC DNA]</scope>
    <source>
        <tissue evidence="2">Mixed pool</tissue>
    </source>
</reference>
<dbReference type="SMART" id="SM00516">
    <property type="entry name" value="SEC14"/>
    <property type="match status" value="1"/>
</dbReference>
<dbReference type="InterPro" id="IPR051064">
    <property type="entry name" value="SEC14/CRAL-TRIO_domain"/>
</dbReference>
<evidence type="ECO:0000313" key="2">
    <source>
        <dbReference type="EMBL" id="ODN04858.1"/>
    </source>
</evidence>
<accession>A0A1D2NHV8</accession>
<dbReference type="SUPFAM" id="SSF52087">
    <property type="entry name" value="CRAL/TRIO domain"/>
    <property type="match status" value="1"/>
</dbReference>
<dbReference type="PANTHER" id="PTHR23324:SF83">
    <property type="entry name" value="SEC14-LIKE PROTEIN 2"/>
    <property type="match status" value="1"/>
</dbReference>
<organism evidence="2 3">
    <name type="scientific">Orchesella cincta</name>
    <name type="common">Springtail</name>
    <name type="synonym">Podura cincta</name>
    <dbReference type="NCBI Taxonomy" id="48709"/>
    <lineage>
        <taxon>Eukaryota</taxon>
        <taxon>Metazoa</taxon>
        <taxon>Ecdysozoa</taxon>
        <taxon>Arthropoda</taxon>
        <taxon>Hexapoda</taxon>
        <taxon>Collembola</taxon>
        <taxon>Entomobryomorpha</taxon>
        <taxon>Entomobryoidea</taxon>
        <taxon>Orchesellidae</taxon>
        <taxon>Orchesellinae</taxon>
        <taxon>Orchesella</taxon>
    </lineage>
</organism>
<dbReference type="EMBL" id="LJIJ01000035">
    <property type="protein sequence ID" value="ODN04858.1"/>
    <property type="molecule type" value="Genomic_DNA"/>
</dbReference>
<dbReference type="GO" id="GO:0005737">
    <property type="term" value="C:cytoplasm"/>
    <property type="evidence" value="ECO:0007669"/>
    <property type="project" value="TreeGrafter"/>
</dbReference>
<dbReference type="InterPro" id="IPR001251">
    <property type="entry name" value="CRAL-TRIO_dom"/>
</dbReference>
<dbReference type="Proteomes" id="UP000094527">
    <property type="component" value="Unassembled WGS sequence"/>
</dbReference>
<dbReference type="InterPro" id="IPR036273">
    <property type="entry name" value="CRAL/TRIO_N_dom_sf"/>
</dbReference>
<proteinExistence type="predicted"/>
<dbReference type="SUPFAM" id="SSF46938">
    <property type="entry name" value="CRAL/TRIO N-terminal domain"/>
    <property type="match status" value="1"/>
</dbReference>
<name>A0A1D2NHV8_ORCCI</name>
<dbReference type="AlphaFoldDB" id="A0A1D2NHV8"/>
<sequence length="272" mass="31762">MDPSNKEVELVEQLRSNLSDLNLSKQESETKNLLRFIRARSHSIENAENMFRRQLQWREQNDMENSVHYQHPKEFKSYWPWYITGFDDSDGPVIIVPIGLWDAGKVTGNYNEFVKYCYNGIETVWRTVQQTSQGQNGYNQFSVVLDLKGANYKQVTNLDAMQGVLEVVKAFEANYPETLKFGLLINAPYVFEMAWKLIKPFISEATHAKLKFLGSDCKLWREELLQYMNEDQFFEKYGGTMPDCTEIAFEKRCAKRRGSNSNEYICDSLMRS</sequence>
<dbReference type="CDD" id="cd00170">
    <property type="entry name" value="SEC14"/>
    <property type="match status" value="1"/>
</dbReference>
<evidence type="ECO:0000313" key="3">
    <source>
        <dbReference type="Proteomes" id="UP000094527"/>
    </source>
</evidence>
<dbReference type="OrthoDB" id="1434354at2759"/>
<protein>
    <submittedName>
        <fullName evidence="2">SEC14-like protein 2</fullName>
    </submittedName>
</protein>
<dbReference type="PANTHER" id="PTHR23324">
    <property type="entry name" value="SEC14 RELATED PROTEIN"/>
    <property type="match status" value="1"/>
</dbReference>
<evidence type="ECO:0000259" key="1">
    <source>
        <dbReference type="PROSITE" id="PS50191"/>
    </source>
</evidence>
<gene>
    <name evidence="2" type="ORF">Ocin01_01822</name>
</gene>
<keyword evidence="3" id="KW-1185">Reference proteome</keyword>
<feature type="domain" description="CRAL-TRIO" evidence="1">
    <location>
        <begin position="71"/>
        <end position="245"/>
    </location>
</feature>